<protein>
    <submittedName>
        <fullName evidence="4">Pumilio-like 3</fullName>
    </submittedName>
</protein>
<evidence type="ECO:0000256" key="2">
    <source>
        <dbReference type="SAM" id="MobiDB-lite"/>
    </source>
</evidence>
<feature type="compositionally biased region" description="Polar residues" evidence="2">
    <location>
        <begin position="98"/>
        <end position="107"/>
    </location>
</feature>
<comment type="caution">
    <text evidence="4">The sequence shown here is derived from an EMBL/GenBank/DDBJ whole genome shotgun (WGS) entry which is preliminary data.</text>
</comment>
<evidence type="ECO:0000259" key="3">
    <source>
        <dbReference type="Pfam" id="PF08144"/>
    </source>
</evidence>
<dbReference type="SUPFAM" id="SSF48371">
    <property type="entry name" value="ARM repeat"/>
    <property type="match status" value="1"/>
</dbReference>
<dbReference type="EMBL" id="VRMN01000006">
    <property type="protein sequence ID" value="KAA8493501.1"/>
    <property type="molecule type" value="Genomic_DNA"/>
</dbReference>
<sequence length="643" mass="70755">MTSTGSGRKGGKPRASVPGKEGASGGKPSASGGKQSAPRKPAAQNRVVQKGKRTHVEDGKQDGERAEKQLKRPRKEKVSEKEDVLRKAKKIWEALRASVSSGPTSNGVPEGSKKEKKQQVQAQNLKWAKELHALFLGRIPEFLRNHEGSRIIQWILKCSELDTRRAVWAEVEPVLVDAAESKHGHFVVMELLGDKDRALRESVVEALLAPTPRLVRNVYGGDLIDYAYQTAASKAQKDIMVLEILLGKKRDLLTSVQARIKQAQRNPGSEQALPELKKGLVPGSLLSNVLAGDDMFAAPLLEAASDAVSAFADKAQTLRFGVIHRALWEYLSTYTDAQKMAEFTEPFIEFTPHMIHTREGALFTARMALVADAKSRKKLIRALRSLVYKVACDEFGHMLIVALLDCVDDTKLLAKAVLGELMEASADPNAVVPPTVLPASCAAVLSHKYARLALIHIFAPRTTRHFHPQLWCTVWDDSLRLHSKKEAGTRQRELFTVLHETLQKHLFQADAAHDGAVDQSYRLFVEIMGSSHGSQSLQEYLTCELLSAHEKELAAAHIVKIVAESVSRGQDEGAMNAEEGPSLFTGESANQQFTPVVSRFLVSLSKRCPPMRAALVAKMDEEPGFRERLEALSGHLVNVLSSE</sequence>
<dbReference type="Pfam" id="PF08144">
    <property type="entry name" value="CPL"/>
    <property type="match status" value="1"/>
</dbReference>
<dbReference type="GO" id="GO:0006417">
    <property type="term" value="P:regulation of translation"/>
    <property type="evidence" value="ECO:0007669"/>
    <property type="project" value="TreeGrafter"/>
</dbReference>
<evidence type="ECO:0000313" key="4">
    <source>
        <dbReference type="EMBL" id="KAA8493501.1"/>
    </source>
</evidence>
<dbReference type="OMA" id="YCANERQ"/>
<dbReference type="AlphaFoldDB" id="A0A5J4YPR2"/>
<dbReference type="Gene3D" id="1.25.10.10">
    <property type="entry name" value="Leucine-rich Repeat Variant"/>
    <property type="match status" value="1"/>
</dbReference>
<reference evidence="5" key="1">
    <citation type="journal article" date="2019" name="Nat. Commun.">
        <title>Expansion of phycobilisome linker gene families in mesophilic red algae.</title>
        <authorList>
            <person name="Lee J."/>
            <person name="Kim D."/>
            <person name="Bhattacharya D."/>
            <person name="Yoon H.S."/>
        </authorList>
    </citation>
    <scope>NUCLEOTIDE SEQUENCE [LARGE SCALE GENOMIC DNA]</scope>
    <source>
        <strain evidence="5">CCMP 1328</strain>
    </source>
</reference>
<dbReference type="GO" id="GO:0005730">
    <property type="term" value="C:nucleolus"/>
    <property type="evidence" value="ECO:0007669"/>
    <property type="project" value="TreeGrafter"/>
</dbReference>
<proteinExistence type="predicted"/>
<dbReference type="InterPro" id="IPR012959">
    <property type="entry name" value="CPL_dom"/>
</dbReference>
<feature type="region of interest" description="Disordered" evidence="2">
    <location>
        <begin position="1"/>
        <end position="83"/>
    </location>
</feature>
<dbReference type="PANTHER" id="PTHR13389">
    <property type="entry name" value="PUMILIO HOMOLOG 3"/>
    <property type="match status" value="1"/>
</dbReference>
<accession>A0A5J4YPR2</accession>
<organism evidence="4 5">
    <name type="scientific">Porphyridium purpureum</name>
    <name type="common">Red alga</name>
    <name type="synonym">Porphyridium cruentum</name>
    <dbReference type="NCBI Taxonomy" id="35688"/>
    <lineage>
        <taxon>Eukaryota</taxon>
        <taxon>Rhodophyta</taxon>
        <taxon>Bangiophyceae</taxon>
        <taxon>Porphyridiales</taxon>
        <taxon>Porphyridiaceae</taxon>
        <taxon>Porphyridium</taxon>
    </lineage>
</organism>
<dbReference type="InterPro" id="IPR016024">
    <property type="entry name" value="ARM-type_fold"/>
</dbReference>
<dbReference type="Proteomes" id="UP000324585">
    <property type="component" value="Unassembled WGS sequence"/>
</dbReference>
<keyword evidence="1" id="KW-0694">RNA-binding</keyword>
<name>A0A5J4YPR2_PORPP</name>
<gene>
    <name evidence="4" type="ORF">FVE85_4638</name>
</gene>
<dbReference type="InterPro" id="IPR011989">
    <property type="entry name" value="ARM-like"/>
</dbReference>
<evidence type="ECO:0000256" key="1">
    <source>
        <dbReference type="ARBA" id="ARBA00022884"/>
    </source>
</evidence>
<evidence type="ECO:0000313" key="5">
    <source>
        <dbReference type="Proteomes" id="UP000324585"/>
    </source>
</evidence>
<feature type="compositionally biased region" description="Basic and acidic residues" evidence="2">
    <location>
        <begin position="54"/>
        <end position="83"/>
    </location>
</feature>
<feature type="domain" description="CPL" evidence="3">
    <location>
        <begin position="447"/>
        <end position="574"/>
    </location>
</feature>
<keyword evidence="5" id="KW-1185">Reference proteome</keyword>
<dbReference type="PANTHER" id="PTHR13389:SF0">
    <property type="entry name" value="PUMILIO HOMOLOG 3"/>
    <property type="match status" value="1"/>
</dbReference>
<dbReference type="InterPro" id="IPR040059">
    <property type="entry name" value="PUM3"/>
</dbReference>
<dbReference type="OrthoDB" id="497380at2759"/>
<feature type="compositionally biased region" description="Low complexity" evidence="2">
    <location>
        <begin position="26"/>
        <end position="36"/>
    </location>
</feature>
<dbReference type="GO" id="GO:0003729">
    <property type="term" value="F:mRNA binding"/>
    <property type="evidence" value="ECO:0007669"/>
    <property type="project" value="TreeGrafter"/>
</dbReference>
<feature type="region of interest" description="Disordered" evidence="2">
    <location>
        <begin position="96"/>
        <end position="121"/>
    </location>
</feature>